<dbReference type="Pfam" id="PF00935">
    <property type="entry name" value="Ribosomal_L44"/>
    <property type="match status" value="1"/>
</dbReference>
<dbReference type="Gene3D" id="3.90.1140.10">
    <property type="entry name" value="Cyclic phosphodiesterase"/>
    <property type="match status" value="1"/>
</dbReference>
<reference evidence="6" key="1">
    <citation type="submission" date="2020-06" db="EMBL/GenBank/DDBJ databases">
        <title>A chromosome-scale genome assembly of Talaromyces rugulosus W13939.</title>
        <authorList>
            <person name="Wang B."/>
            <person name="Guo L."/>
            <person name="Ye K."/>
            <person name="Wang L."/>
        </authorList>
    </citation>
    <scope>NUCLEOTIDE SEQUENCE [LARGE SCALE GENOMIC DNA]</scope>
    <source>
        <strain evidence="6">W13939</strain>
    </source>
</reference>
<name>A0A7H8R2K3_TALRU</name>
<dbReference type="PANTHER" id="PTHR10369">
    <property type="entry name" value="60S RIBOSOMAL PROTEIN L36A/L44"/>
    <property type="match status" value="1"/>
</dbReference>
<organism evidence="5 6">
    <name type="scientific">Talaromyces rugulosus</name>
    <name type="common">Penicillium rugulosum</name>
    <dbReference type="NCBI Taxonomy" id="121627"/>
    <lineage>
        <taxon>Eukaryota</taxon>
        <taxon>Fungi</taxon>
        <taxon>Dikarya</taxon>
        <taxon>Ascomycota</taxon>
        <taxon>Pezizomycotina</taxon>
        <taxon>Eurotiomycetes</taxon>
        <taxon>Eurotiomycetidae</taxon>
        <taxon>Eurotiales</taxon>
        <taxon>Trichocomaceae</taxon>
        <taxon>Talaromyces</taxon>
        <taxon>Talaromyces sect. Islandici</taxon>
    </lineage>
</organism>
<dbReference type="AlphaFoldDB" id="A0A7H8R2K3"/>
<dbReference type="FunFam" id="3.10.450.80:FF:000001">
    <property type="entry name" value="60S ribosomal protein L44"/>
    <property type="match status" value="1"/>
</dbReference>
<dbReference type="EMBL" id="CP055900">
    <property type="protein sequence ID" value="QKX59063.1"/>
    <property type="molecule type" value="Genomic_DNA"/>
</dbReference>
<dbReference type="KEGG" id="trg:TRUGW13939_06193"/>
<sequence length="441" mass="49256">MAAVVFEDLSGAATPVSDSDNPHQPLIEAANNDPLQIQERYSTHRTTRNGNQKTKILDQSFAGWTLDPILAKLDGPNKDPAFIDERFCLVFWGRPPGHIRKMIYDIQQEIREIAPDMWFMPQENLHITVLELVHSTTEPEMNKLVSALLKDGAAERIANLTLQYRPRLIKPMVSYDAAAIALSFVPAAGEGEGNTAGDDKFTYQHLRRDVFDQAKAAGVTPASRYAVPSAHLTLGRFINQNGFQDGAGTFDNDKVKRVIDTIEGINARLEAQYWPSASGIPTGGEWTVGQEKGLDFRRGRLCRQPPRPARSCTPANTVKMWQQITAQLLTVLSILQVNVPKTRRTYCKGKECKKHTQHKVTQYKAGKASLFAQGKRRYDRKQSGYGGQTKPVFHKKAKTTKKVVLRLECTQCKTKAQLALKRCKHFELGGDKKTKGAALVF</sequence>
<keyword evidence="6" id="KW-1185">Reference proteome</keyword>
<dbReference type="InterPro" id="IPR011332">
    <property type="entry name" value="Ribosomal_zn-bd"/>
</dbReference>
<dbReference type="InterPro" id="IPR000552">
    <property type="entry name" value="Ribosomal_eL44"/>
</dbReference>
<evidence type="ECO:0000256" key="2">
    <source>
        <dbReference type="ARBA" id="ARBA00022980"/>
    </source>
</evidence>
<dbReference type="GO" id="GO:0003735">
    <property type="term" value="F:structural constituent of ribosome"/>
    <property type="evidence" value="ECO:0007669"/>
    <property type="project" value="InterPro"/>
</dbReference>
<dbReference type="GO" id="GO:0005840">
    <property type="term" value="C:ribosome"/>
    <property type="evidence" value="ECO:0007669"/>
    <property type="project" value="UniProtKB-KW"/>
</dbReference>
<dbReference type="SUPFAM" id="SSF55144">
    <property type="entry name" value="LigT-like"/>
    <property type="match status" value="1"/>
</dbReference>
<dbReference type="Proteomes" id="UP000509510">
    <property type="component" value="Chromosome III"/>
</dbReference>
<keyword evidence="2 4" id="KW-0689">Ribosomal protein</keyword>
<evidence type="ECO:0008006" key="7">
    <source>
        <dbReference type="Google" id="ProtNLM"/>
    </source>
</evidence>
<protein>
    <recommendedName>
        <fullName evidence="7">60S ribosomal protein L44</fullName>
    </recommendedName>
</protein>
<dbReference type="OrthoDB" id="2967263at2759"/>
<keyword evidence="3 4" id="KW-0687">Ribonucleoprotein</keyword>
<evidence type="ECO:0000256" key="4">
    <source>
        <dbReference type="RuleBase" id="RU000666"/>
    </source>
</evidence>
<proteinExistence type="inferred from homology"/>
<comment type="similarity">
    <text evidence="1 4">Belongs to the eukaryotic ribosomal protein eL42 family.</text>
</comment>
<dbReference type="Gene3D" id="3.10.450.80">
    <property type="match status" value="1"/>
</dbReference>
<accession>A0A7H8R2K3</accession>
<evidence type="ECO:0000313" key="5">
    <source>
        <dbReference type="EMBL" id="QKX59063.1"/>
    </source>
</evidence>
<gene>
    <name evidence="5" type="ORF">TRUGW13939_06193</name>
</gene>
<evidence type="ECO:0000256" key="3">
    <source>
        <dbReference type="ARBA" id="ARBA00023274"/>
    </source>
</evidence>
<dbReference type="SUPFAM" id="SSF57829">
    <property type="entry name" value="Zn-binding ribosomal proteins"/>
    <property type="match status" value="1"/>
</dbReference>
<dbReference type="InterPro" id="IPR053708">
    <property type="entry name" value="Ribosomal_LSU_eL42"/>
</dbReference>
<dbReference type="RefSeq" id="XP_035345241.1">
    <property type="nucleotide sequence ID" value="XM_035489348.1"/>
</dbReference>
<dbReference type="InterPro" id="IPR009097">
    <property type="entry name" value="Cyclic_Pdiesterase"/>
</dbReference>
<dbReference type="PROSITE" id="PS01172">
    <property type="entry name" value="RIBOSOMAL_L44E"/>
    <property type="match status" value="1"/>
</dbReference>
<dbReference type="GO" id="GO:0006412">
    <property type="term" value="P:translation"/>
    <property type="evidence" value="ECO:0007669"/>
    <property type="project" value="InterPro"/>
</dbReference>
<evidence type="ECO:0000313" key="6">
    <source>
        <dbReference type="Proteomes" id="UP000509510"/>
    </source>
</evidence>
<dbReference type="GeneID" id="55993688"/>
<evidence type="ECO:0000256" key="1">
    <source>
        <dbReference type="ARBA" id="ARBA00009364"/>
    </source>
</evidence>
<dbReference type="GO" id="GO:1990904">
    <property type="term" value="C:ribonucleoprotein complex"/>
    <property type="evidence" value="ECO:0007669"/>
    <property type="project" value="UniProtKB-KW"/>
</dbReference>